<dbReference type="Gene3D" id="3.40.1110.10">
    <property type="entry name" value="Calcium-transporting ATPase, cytoplasmic domain N"/>
    <property type="match status" value="1"/>
</dbReference>
<dbReference type="AlphaFoldDB" id="A0A821GN54"/>
<dbReference type="GO" id="GO:0000166">
    <property type="term" value="F:nucleotide binding"/>
    <property type="evidence" value="ECO:0007669"/>
    <property type="project" value="InterPro"/>
</dbReference>
<feature type="non-terminal residue" evidence="1">
    <location>
        <position position="1"/>
    </location>
</feature>
<accession>A0A821GN54</accession>
<feature type="non-terminal residue" evidence="1">
    <location>
        <position position="62"/>
    </location>
</feature>
<name>A0A821GN54_9BILA</name>
<comment type="caution">
    <text evidence="1">The sequence shown here is derived from an EMBL/GenBank/DDBJ whole genome shotgun (WGS) entry which is preliminary data.</text>
</comment>
<dbReference type="EMBL" id="CAJOBG010093277">
    <property type="protein sequence ID" value="CAF4673103.1"/>
    <property type="molecule type" value="Genomic_DNA"/>
</dbReference>
<evidence type="ECO:0000313" key="2">
    <source>
        <dbReference type="EMBL" id="CAF4673178.1"/>
    </source>
</evidence>
<dbReference type="InterPro" id="IPR023299">
    <property type="entry name" value="ATPase_P-typ_cyto_dom_N"/>
</dbReference>
<protein>
    <submittedName>
        <fullName evidence="1">Uncharacterized protein</fullName>
    </submittedName>
</protein>
<reference evidence="1" key="1">
    <citation type="submission" date="2021-02" db="EMBL/GenBank/DDBJ databases">
        <authorList>
            <person name="Nowell W R."/>
        </authorList>
    </citation>
    <scope>NUCLEOTIDE SEQUENCE</scope>
</reference>
<organism evidence="1 3">
    <name type="scientific">Rotaria magnacalcarata</name>
    <dbReference type="NCBI Taxonomy" id="392030"/>
    <lineage>
        <taxon>Eukaryota</taxon>
        <taxon>Metazoa</taxon>
        <taxon>Spiralia</taxon>
        <taxon>Gnathifera</taxon>
        <taxon>Rotifera</taxon>
        <taxon>Eurotatoria</taxon>
        <taxon>Bdelloidea</taxon>
        <taxon>Philodinida</taxon>
        <taxon>Philodinidae</taxon>
        <taxon>Rotaria</taxon>
    </lineage>
</organism>
<sequence length="62" mass="7241">LFFAKVGAVCNNAEIINFQLRGQPTEGALLAVAMKMNLPHLREQFHREHEWPFTHEHKWMAV</sequence>
<evidence type="ECO:0000313" key="3">
    <source>
        <dbReference type="Proteomes" id="UP000663866"/>
    </source>
</evidence>
<dbReference type="EMBL" id="CAJOBG010093307">
    <property type="protein sequence ID" value="CAF4673178.1"/>
    <property type="molecule type" value="Genomic_DNA"/>
</dbReference>
<dbReference type="Pfam" id="PF13246">
    <property type="entry name" value="Cation_ATPase"/>
    <property type="match status" value="1"/>
</dbReference>
<evidence type="ECO:0000313" key="1">
    <source>
        <dbReference type="EMBL" id="CAF4673103.1"/>
    </source>
</evidence>
<proteinExistence type="predicted"/>
<gene>
    <name evidence="1" type="ORF">OVN521_LOCUS47474</name>
    <name evidence="2" type="ORF">OVN521_LOCUS47476</name>
</gene>
<dbReference type="Proteomes" id="UP000663866">
    <property type="component" value="Unassembled WGS sequence"/>
</dbReference>
<dbReference type="SUPFAM" id="SSF81660">
    <property type="entry name" value="Metal cation-transporting ATPase, ATP-binding domain N"/>
    <property type="match status" value="1"/>
</dbReference>
<keyword evidence="3" id="KW-1185">Reference proteome</keyword>